<accession>A0A0J1IE51</accession>
<protein>
    <submittedName>
        <fullName evidence="1">Membrane protein</fullName>
    </submittedName>
</protein>
<dbReference type="InterPro" id="IPR022258">
    <property type="entry name" value="Flagellar_operon_YvyF"/>
</dbReference>
<gene>
    <name evidence="1" type="ORF">ABW02_18120</name>
</gene>
<sequence length="137" mass="16008">MAELGNCPNCGDIYVINNIRDVCLKCYKQEEADYEKVYQYIRKKQNRTAQMDDVVEATGVERTLIYKFIKKGRIKLAQFPNLGYPCAKCGTIIREGKLCHSCLSGIQNDLNVMEKEEERKREMEERNKSAYRVLDKR</sequence>
<dbReference type="RefSeq" id="WP_047943677.1">
    <property type="nucleotide sequence ID" value="NZ_CP053989.1"/>
</dbReference>
<evidence type="ECO:0000313" key="2">
    <source>
        <dbReference type="Proteomes" id="UP000036045"/>
    </source>
</evidence>
<dbReference type="OrthoDB" id="1739831at2"/>
<organism evidence="1 2">
    <name type="scientific">Niallia circulans</name>
    <name type="common">Bacillus circulans</name>
    <dbReference type="NCBI Taxonomy" id="1397"/>
    <lineage>
        <taxon>Bacteria</taxon>
        <taxon>Bacillati</taxon>
        <taxon>Bacillota</taxon>
        <taxon>Bacilli</taxon>
        <taxon>Bacillales</taxon>
        <taxon>Bacillaceae</taxon>
        <taxon>Niallia</taxon>
    </lineage>
</organism>
<dbReference type="Proteomes" id="UP000036045">
    <property type="component" value="Unassembled WGS sequence"/>
</dbReference>
<dbReference type="PATRIC" id="fig|1397.4.peg.2334"/>
<dbReference type="GeneID" id="56351276"/>
<dbReference type="AlphaFoldDB" id="A0A0J1IE51"/>
<proteinExistence type="predicted"/>
<name>A0A0J1IE51_NIACI</name>
<comment type="caution">
    <text evidence="1">The sequence shown here is derived from an EMBL/GenBank/DDBJ whole genome shotgun (WGS) entry which is preliminary data.</text>
</comment>
<dbReference type="EMBL" id="LDPH01000021">
    <property type="protein sequence ID" value="KLV24246.1"/>
    <property type="molecule type" value="Genomic_DNA"/>
</dbReference>
<reference evidence="1 2" key="1">
    <citation type="submission" date="2015-05" db="EMBL/GenBank/DDBJ databases">
        <title>Whole genome sequence and identification of bacterial endophytes from Costus igneus.</title>
        <authorList>
            <person name="Lee Y.P."/>
            <person name="Gan H.M."/>
            <person name="Eng W."/>
            <person name="Wheatley M.S."/>
            <person name="Caraballo A."/>
            <person name="Polter S."/>
            <person name="Savka M.A."/>
            <person name="Hudson A.O."/>
        </authorList>
    </citation>
    <scope>NUCLEOTIDE SEQUENCE [LARGE SCALE GENOMIC DNA]</scope>
    <source>
        <strain evidence="1 2">RIT379</strain>
    </source>
</reference>
<dbReference type="NCBIfam" id="TIGR03826">
    <property type="entry name" value="YvyF"/>
    <property type="match status" value="1"/>
</dbReference>
<evidence type="ECO:0000313" key="1">
    <source>
        <dbReference type="EMBL" id="KLV24246.1"/>
    </source>
</evidence>
<keyword evidence="2" id="KW-1185">Reference proteome</keyword>